<feature type="region of interest" description="Disordered" evidence="1">
    <location>
        <begin position="1"/>
        <end position="32"/>
    </location>
</feature>
<organism evidence="2">
    <name type="scientific">mine drainage metagenome</name>
    <dbReference type="NCBI Taxonomy" id="410659"/>
    <lineage>
        <taxon>unclassified sequences</taxon>
        <taxon>metagenomes</taxon>
        <taxon>ecological metagenomes</taxon>
    </lineage>
</organism>
<accession>A0A1J5S2Y6</accession>
<name>A0A1J5S2Y6_9ZZZZ</name>
<dbReference type="AlphaFoldDB" id="A0A1J5S2Y6"/>
<comment type="caution">
    <text evidence="2">The sequence shown here is derived from an EMBL/GenBank/DDBJ whole genome shotgun (WGS) entry which is preliminary data.</text>
</comment>
<gene>
    <name evidence="2" type="ORF">GALL_233510</name>
</gene>
<evidence type="ECO:0000313" key="2">
    <source>
        <dbReference type="EMBL" id="OIQ94693.1"/>
    </source>
</evidence>
<reference evidence="2" key="1">
    <citation type="submission" date="2016-10" db="EMBL/GenBank/DDBJ databases">
        <title>Sequence of Gallionella enrichment culture.</title>
        <authorList>
            <person name="Poehlein A."/>
            <person name="Muehling M."/>
            <person name="Daniel R."/>
        </authorList>
    </citation>
    <scope>NUCLEOTIDE SEQUENCE</scope>
</reference>
<sequence>MAQVDHGRTSLTHASGGGEDAGGQPDTKMDSAAEIGKVNKMKRIGVKYSAQSVRGREL</sequence>
<evidence type="ECO:0000256" key="1">
    <source>
        <dbReference type="SAM" id="MobiDB-lite"/>
    </source>
</evidence>
<dbReference type="EMBL" id="MLJW01000181">
    <property type="protein sequence ID" value="OIQ94693.1"/>
    <property type="molecule type" value="Genomic_DNA"/>
</dbReference>
<proteinExistence type="predicted"/>
<protein>
    <submittedName>
        <fullName evidence="2">Uncharacterized protein</fullName>
    </submittedName>
</protein>